<dbReference type="EMBL" id="KZ293439">
    <property type="protein sequence ID" value="PBK66691.1"/>
    <property type="molecule type" value="Genomic_DNA"/>
</dbReference>
<feature type="transmembrane region" description="Helical" evidence="2">
    <location>
        <begin position="129"/>
        <end position="150"/>
    </location>
</feature>
<feature type="transmembrane region" description="Helical" evidence="2">
    <location>
        <begin position="90"/>
        <end position="108"/>
    </location>
</feature>
<evidence type="ECO:0000313" key="4">
    <source>
        <dbReference type="Proteomes" id="UP000218334"/>
    </source>
</evidence>
<feature type="transmembrane region" description="Helical" evidence="2">
    <location>
        <begin position="32"/>
        <end position="49"/>
    </location>
</feature>
<keyword evidence="2" id="KW-1133">Transmembrane helix</keyword>
<gene>
    <name evidence="3" type="ORF">ARMSODRAFT_977266</name>
</gene>
<evidence type="ECO:0000256" key="2">
    <source>
        <dbReference type="SAM" id="Phobius"/>
    </source>
</evidence>
<feature type="region of interest" description="Disordered" evidence="1">
    <location>
        <begin position="400"/>
        <end position="514"/>
    </location>
</feature>
<organism evidence="3 4">
    <name type="scientific">Armillaria solidipes</name>
    <dbReference type="NCBI Taxonomy" id="1076256"/>
    <lineage>
        <taxon>Eukaryota</taxon>
        <taxon>Fungi</taxon>
        <taxon>Dikarya</taxon>
        <taxon>Basidiomycota</taxon>
        <taxon>Agaricomycotina</taxon>
        <taxon>Agaricomycetes</taxon>
        <taxon>Agaricomycetidae</taxon>
        <taxon>Agaricales</taxon>
        <taxon>Marasmiineae</taxon>
        <taxon>Physalacriaceae</taxon>
        <taxon>Armillaria</taxon>
    </lineage>
</organism>
<sequence>MSNSTMSPQLAEAAAYLSCVARSNRDPDMQGYAVRLSTFIANVMLAILVKWSHDEVTESVGVVLLQVYSILLVTFIGISRGNLSMADAHFALSITVSPLSIYFLYSTLRVCLKKRNTLYERLGKSKIMVGALTTLMLVLWIVLDLLIYFANVFEGETCASPTFIGWFFYRSVTAAKALEITIYFLPMLPLFYLIYALRHFSDIRNEYRRHMKKVVPWHSFRWVQTTWFALRSFFVSQWSVVITRSHPWTIFLCISLGYMCWVGTLKIWIVDMDFYYYKLLASFHESLSYEPRINYDPLGFGQLLAATVALEPIYAVCILAWKRRADIGAYLQQLPSSMWNGIVFIVTGHRNPWRTMRAPSLDFSIVQDPFLEGKHGKFISADSFALSDTTNSPMRTPVVTPYYSYSPNQAPSEARHARHHSYNATESQSLLGGAYPSPDSTAQMPRPYRPLPSPRQTPEARHTRYSSGSYFPAVDAYPTFDNPSNMQPPTPCGPLFSPNRPETSSSTPYDPPWH</sequence>
<dbReference type="Proteomes" id="UP000218334">
    <property type="component" value="Unassembled WGS sequence"/>
</dbReference>
<keyword evidence="2" id="KW-0472">Membrane</keyword>
<dbReference type="AlphaFoldDB" id="A0A2H3B745"/>
<evidence type="ECO:0000256" key="1">
    <source>
        <dbReference type="SAM" id="MobiDB-lite"/>
    </source>
</evidence>
<feature type="transmembrane region" description="Helical" evidence="2">
    <location>
        <begin position="180"/>
        <end position="201"/>
    </location>
</feature>
<name>A0A2H3B745_9AGAR</name>
<keyword evidence="2" id="KW-0812">Transmembrane</keyword>
<feature type="transmembrane region" description="Helical" evidence="2">
    <location>
        <begin position="248"/>
        <end position="269"/>
    </location>
</feature>
<proteinExistence type="predicted"/>
<keyword evidence="4" id="KW-1185">Reference proteome</keyword>
<reference evidence="4" key="1">
    <citation type="journal article" date="2017" name="Nat. Ecol. Evol.">
        <title>Genome expansion and lineage-specific genetic innovations in the forest pathogenic fungi Armillaria.</title>
        <authorList>
            <person name="Sipos G."/>
            <person name="Prasanna A.N."/>
            <person name="Walter M.C."/>
            <person name="O'Connor E."/>
            <person name="Balint B."/>
            <person name="Krizsan K."/>
            <person name="Kiss B."/>
            <person name="Hess J."/>
            <person name="Varga T."/>
            <person name="Slot J."/>
            <person name="Riley R."/>
            <person name="Boka B."/>
            <person name="Rigling D."/>
            <person name="Barry K."/>
            <person name="Lee J."/>
            <person name="Mihaltcheva S."/>
            <person name="LaButti K."/>
            <person name="Lipzen A."/>
            <person name="Waldron R."/>
            <person name="Moloney N.M."/>
            <person name="Sperisen C."/>
            <person name="Kredics L."/>
            <person name="Vagvoelgyi C."/>
            <person name="Patrignani A."/>
            <person name="Fitzpatrick D."/>
            <person name="Nagy I."/>
            <person name="Doyle S."/>
            <person name="Anderson J.B."/>
            <person name="Grigoriev I.V."/>
            <person name="Gueldener U."/>
            <person name="Muensterkoetter M."/>
            <person name="Nagy L.G."/>
        </authorList>
    </citation>
    <scope>NUCLEOTIDE SEQUENCE [LARGE SCALE GENOMIC DNA]</scope>
    <source>
        <strain evidence="4">28-4</strain>
    </source>
</reference>
<protein>
    <submittedName>
        <fullName evidence="3">Uncharacterized protein</fullName>
    </submittedName>
</protein>
<accession>A0A2H3B745</accession>
<evidence type="ECO:0000313" key="3">
    <source>
        <dbReference type="EMBL" id="PBK66691.1"/>
    </source>
</evidence>
<feature type="transmembrane region" description="Helical" evidence="2">
    <location>
        <begin position="61"/>
        <end position="78"/>
    </location>
</feature>